<dbReference type="EMBL" id="ML987192">
    <property type="protein sequence ID" value="KAF2251684.1"/>
    <property type="molecule type" value="Genomic_DNA"/>
</dbReference>
<feature type="region of interest" description="Disordered" evidence="1">
    <location>
        <begin position="631"/>
        <end position="676"/>
    </location>
</feature>
<keyword evidence="4" id="KW-1185">Reference proteome</keyword>
<evidence type="ECO:0000259" key="2">
    <source>
        <dbReference type="PROSITE" id="PS50011"/>
    </source>
</evidence>
<dbReference type="PANTHER" id="PTHR37542:SF2">
    <property type="entry name" value="PROTEIN KINASE DOMAIN-CONTAINING PROTEIN"/>
    <property type="match status" value="1"/>
</dbReference>
<dbReference type="GeneID" id="54578984"/>
<evidence type="ECO:0000313" key="4">
    <source>
        <dbReference type="Proteomes" id="UP000800094"/>
    </source>
</evidence>
<sequence>METFSRLPRRLTQLYSDTKTSCDAVIEQDAPPDAQPEVTALHRKYRIQKDRLIAWGLEWSDNTKGTQGDIDESVERAGFTGTVTSVLGTIKDILDEAERMHSPAVAAGAKSLSGEKVRPAASDPPSWAASDRSRYENLAKDLTTAIDILYDLSRARRTQREGARGHGPSSKFVPEPPKPSNTAGVFLSPEYSASDVTLINPATIPVAPALPTIPSRSNLPPKLDPSDLVLPQEEPPPYESVGKSSIRVIGRLRTRHSSTNPWKTDGSKTIETPVLVEYATYDPAYRFTEVPPPTNRLDTLLSILAKLQSDQSFHGTLTCLGYFEDPKQPRFGLVFELPSFVYSGASDSHKSLEELRPVTLLSVLQTGSKSLHNSNSATPPLEDRFRLAFTLGLTFSKIHGDEFVHKDVNSSNILVFRKNRRQSMNSRALQYALRSPVICSFDLFSEYDIEPPNTMPPLNIYRHPEDPKFTGEKEKQYGPQFDLYSLGLILLEVGLWQPLADLWKPKYTLADFKQRVEDVYIRRLASKCGTAYMQVVRDCFWAADRIASGAESLQNFSQLYNRILIRLQRCCLLDEVEPGFEWGELSSGTPPIAGSSSLKRKTATPIQATDLSSSPSYRSAKRWALEKGSHALERTKSLTKSSPKSSPNLSSLSRHGSQRSQHSVRKSISHLMSPKEELPQAMDWQRERDPLEESGTLVDTPPDSQERGEEKVANAANVIQRAWRASQTESYATPPRSMSLKDYKDKITLIQKLWRQRKQNQPNTITALLTDGIRHWPQAAIGYPTPEPEDHSTQRHMDTSSSPKRSSLEIDTQMDAAARPKLRLHPAKFSDKIVNEWHETMLPRLERLIERALRDCDETVSIDLVAIGETQDKARPTILVTCSSVAKVKAVLQRRFGYDAKIYDLKVRRGRVRRSKMNRSSRRRRLPHRSMMNTDSYDGDMPIMNPFHQQRPVCGASIGAFNGEHLPPVSYGGVILVDEEPLGMSVHHLLDAPSDDESEDGDAMSPGPNDAVLSSANNTTNPWLLGMGSQPGVQIAPSSPMPMWDLEISDDEDMKSDDDDYESFHLSSDSEFDSDEESEEGDNLADSTTSKGTTGDIEGIDVGEGDEIKITQPAIDDIDDNFFPNEEDRDDDHLSSHELGYIHASSGIRRWKKNGIIHEIDWALLKLNEDRLQPYNLVQGGRRFCFNRTLEPDQRKISEKLEQPVSRRHYTPDEDEYPNGVASADNLGGLNVHCFGRTTGLQGGMVGPAMSSVRIYRRKTFSRSWHVAGGFGVGGDSGAWVVQNGTHRVVGHVLAWCERNHIAYICPMEVLLEDIKRTLGAKRVYLPGSAEEAKYLARVHRHAIKDKEDSRVEELEVAVEGLGIVDSAVDMTQAQPASASSRRSRLGLPMLNTSGESDKENLPVIRSRMIKVKEGRAGQLEMVGVP</sequence>
<dbReference type="PANTHER" id="PTHR37542">
    <property type="entry name" value="HELO DOMAIN-CONTAINING PROTEIN-RELATED"/>
    <property type="match status" value="1"/>
</dbReference>
<evidence type="ECO:0000256" key="1">
    <source>
        <dbReference type="SAM" id="MobiDB-lite"/>
    </source>
</evidence>
<accession>A0A6A6IM78</accession>
<feature type="compositionally biased region" description="Polar residues" evidence="1">
    <location>
        <begin position="1012"/>
        <end position="1022"/>
    </location>
</feature>
<feature type="region of interest" description="Disordered" evidence="1">
    <location>
        <begin position="591"/>
        <end position="615"/>
    </location>
</feature>
<feature type="domain" description="Protein kinase" evidence="2">
    <location>
        <begin position="235"/>
        <end position="633"/>
    </location>
</feature>
<feature type="compositionally biased region" description="Acidic residues" evidence="1">
    <location>
        <begin position="1047"/>
        <end position="1061"/>
    </location>
</feature>
<gene>
    <name evidence="3" type="ORF">BU26DRAFT_478952</name>
</gene>
<protein>
    <recommendedName>
        <fullName evidence="2">Protein kinase domain-containing protein</fullName>
    </recommendedName>
</protein>
<dbReference type="PROSITE" id="PS50011">
    <property type="entry name" value="PROTEIN_KINASE_DOM"/>
    <property type="match status" value="1"/>
</dbReference>
<feature type="compositionally biased region" description="Low complexity" evidence="1">
    <location>
        <begin position="638"/>
        <end position="653"/>
    </location>
</feature>
<feature type="compositionally biased region" description="Polar residues" evidence="1">
    <location>
        <begin position="604"/>
        <end position="615"/>
    </location>
</feature>
<feature type="region of interest" description="Disordered" evidence="1">
    <location>
        <begin position="1374"/>
        <end position="1393"/>
    </location>
</feature>
<dbReference type="RefSeq" id="XP_033686688.1">
    <property type="nucleotide sequence ID" value="XM_033825654.1"/>
</dbReference>
<organism evidence="3 4">
    <name type="scientific">Trematosphaeria pertusa</name>
    <dbReference type="NCBI Taxonomy" id="390896"/>
    <lineage>
        <taxon>Eukaryota</taxon>
        <taxon>Fungi</taxon>
        <taxon>Dikarya</taxon>
        <taxon>Ascomycota</taxon>
        <taxon>Pezizomycotina</taxon>
        <taxon>Dothideomycetes</taxon>
        <taxon>Pleosporomycetidae</taxon>
        <taxon>Pleosporales</taxon>
        <taxon>Massarineae</taxon>
        <taxon>Trematosphaeriaceae</taxon>
        <taxon>Trematosphaeria</taxon>
    </lineage>
</organism>
<dbReference type="Proteomes" id="UP000800094">
    <property type="component" value="Unassembled WGS sequence"/>
</dbReference>
<feature type="compositionally biased region" description="Acidic residues" evidence="1">
    <location>
        <begin position="1070"/>
        <end position="1083"/>
    </location>
</feature>
<dbReference type="SUPFAM" id="SSF56112">
    <property type="entry name" value="Protein kinase-like (PK-like)"/>
    <property type="match status" value="1"/>
</dbReference>
<feature type="region of interest" description="Disordered" evidence="1">
    <location>
        <begin position="157"/>
        <end position="181"/>
    </location>
</feature>
<name>A0A6A6IM78_9PLEO</name>
<evidence type="ECO:0000313" key="3">
    <source>
        <dbReference type="EMBL" id="KAF2251684.1"/>
    </source>
</evidence>
<feature type="compositionally biased region" description="Low complexity" evidence="1">
    <location>
        <begin position="119"/>
        <end position="130"/>
    </location>
</feature>
<feature type="compositionally biased region" description="Acidic residues" evidence="1">
    <location>
        <begin position="1116"/>
        <end position="1130"/>
    </location>
</feature>
<proteinExistence type="predicted"/>
<feature type="region of interest" description="Disordered" evidence="1">
    <location>
        <begin position="688"/>
        <end position="711"/>
    </location>
</feature>
<dbReference type="OrthoDB" id="5418235at2759"/>
<feature type="region of interest" description="Disordered" evidence="1">
    <location>
        <begin position="782"/>
        <end position="807"/>
    </location>
</feature>
<reference evidence="3" key="1">
    <citation type="journal article" date="2020" name="Stud. Mycol.">
        <title>101 Dothideomycetes genomes: a test case for predicting lifestyles and emergence of pathogens.</title>
        <authorList>
            <person name="Haridas S."/>
            <person name="Albert R."/>
            <person name="Binder M."/>
            <person name="Bloem J."/>
            <person name="Labutti K."/>
            <person name="Salamov A."/>
            <person name="Andreopoulos B."/>
            <person name="Baker S."/>
            <person name="Barry K."/>
            <person name="Bills G."/>
            <person name="Bluhm B."/>
            <person name="Cannon C."/>
            <person name="Castanera R."/>
            <person name="Culley D."/>
            <person name="Daum C."/>
            <person name="Ezra D."/>
            <person name="Gonzalez J."/>
            <person name="Henrissat B."/>
            <person name="Kuo A."/>
            <person name="Liang C."/>
            <person name="Lipzen A."/>
            <person name="Lutzoni F."/>
            <person name="Magnuson J."/>
            <person name="Mondo S."/>
            <person name="Nolan M."/>
            <person name="Ohm R."/>
            <person name="Pangilinan J."/>
            <person name="Park H.-J."/>
            <person name="Ramirez L."/>
            <person name="Alfaro M."/>
            <person name="Sun H."/>
            <person name="Tritt A."/>
            <person name="Yoshinaga Y."/>
            <person name="Zwiers L.-H."/>
            <person name="Turgeon B."/>
            <person name="Goodwin S."/>
            <person name="Spatafora J."/>
            <person name="Crous P."/>
            <person name="Grigoriev I."/>
        </authorList>
    </citation>
    <scope>NUCLEOTIDE SEQUENCE</scope>
    <source>
        <strain evidence="3">CBS 122368</strain>
    </source>
</reference>
<dbReference type="InterPro" id="IPR011009">
    <property type="entry name" value="Kinase-like_dom_sf"/>
</dbReference>
<dbReference type="GO" id="GO:0004672">
    <property type="term" value="F:protein kinase activity"/>
    <property type="evidence" value="ECO:0007669"/>
    <property type="project" value="InterPro"/>
</dbReference>
<dbReference type="InterPro" id="IPR000719">
    <property type="entry name" value="Prot_kinase_dom"/>
</dbReference>
<feature type="region of interest" description="Disordered" evidence="1">
    <location>
        <begin position="106"/>
        <end position="131"/>
    </location>
</feature>
<feature type="compositionally biased region" description="Basic and acidic residues" evidence="1">
    <location>
        <begin position="788"/>
        <end position="798"/>
    </location>
</feature>
<feature type="compositionally biased region" description="Acidic residues" evidence="1">
    <location>
        <begin position="993"/>
        <end position="1002"/>
    </location>
</feature>
<dbReference type="Gene3D" id="1.10.510.10">
    <property type="entry name" value="Transferase(Phosphotransferase) domain 1"/>
    <property type="match status" value="1"/>
</dbReference>
<dbReference type="GO" id="GO:0005524">
    <property type="term" value="F:ATP binding"/>
    <property type="evidence" value="ECO:0007669"/>
    <property type="project" value="InterPro"/>
</dbReference>
<feature type="region of interest" description="Disordered" evidence="1">
    <location>
        <begin position="990"/>
        <end position="1133"/>
    </location>
</feature>